<dbReference type="AlphaFoldDB" id="A0A9J6GKJ0"/>
<reference evidence="2 3" key="1">
    <citation type="journal article" date="2020" name="Cell">
        <title>Large-Scale Comparative Analyses of Tick Genomes Elucidate Their Genetic Diversity and Vector Capacities.</title>
        <authorList>
            <consortium name="Tick Genome and Microbiome Consortium (TIGMIC)"/>
            <person name="Jia N."/>
            <person name="Wang J."/>
            <person name="Shi W."/>
            <person name="Du L."/>
            <person name="Sun Y."/>
            <person name="Zhan W."/>
            <person name="Jiang J.F."/>
            <person name="Wang Q."/>
            <person name="Zhang B."/>
            <person name="Ji P."/>
            <person name="Bell-Sakyi L."/>
            <person name="Cui X.M."/>
            <person name="Yuan T.T."/>
            <person name="Jiang B.G."/>
            <person name="Yang W.F."/>
            <person name="Lam T.T."/>
            <person name="Chang Q.C."/>
            <person name="Ding S.J."/>
            <person name="Wang X.J."/>
            <person name="Zhu J.G."/>
            <person name="Ruan X.D."/>
            <person name="Zhao L."/>
            <person name="Wei J.T."/>
            <person name="Ye R.Z."/>
            <person name="Que T.C."/>
            <person name="Du C.H."/>
            <person name="Zhou Y.H."/>
            <person name="Cheng J.X."/>
            <person name="Dai P.F."/>
            <person name="Guo W.B."/>
            <person name="Han X.H."/>
            <person name="Huang E.J."/>
            <person name="Li L.F."/>
            <person name="Wei W."/>
            <person name="Gao Y.C."/>
            <person name="Liu J.Z."/>
            <person name="Shao H.Z."/>
            <person name="Wang X."/>
            <person name="Wang C.C."/>
            <person name="Yang T.C."/>
            <person name="Huo Q.B."/>
            <person name="Li W."/>
            <person name="Chen H.Y."/>
            <person name="Chen S.E."/>
            <person name="Zhou L.G."/>
            <person name="Ni X.B."/>
            <person name="Tian J.H."/>
            <person name="Sheng Y."/>
            <person name="Liu T."/>
            <person name="Pan Y.S."/>
            <person name="Xia L.Y."/>
            <person name="Li J."/>
            <person name="Zhao F."/>
            <person name="Cao W.C."/>
        </authorList>
    </citation>
    <scope>NUCLEOTIDE SEQUENCE [LARGE SCALE GENOMIC DNA]</scope>
    <source>
        <strain evidence="2">HaeL-2018</strain>
    </source>
</reference>
<feature type="compositionally biased region" description="Basic residues" evidence="1">
    <location>
        <begin position="49"/>
        <end position="60"/>
    </location>
</feature>
<gene>
    <name evidence="2" type="ORF">HPB48_019545</name>
</gene>
<evidence type="ECO:0000313" key="3">
    <source>
        <dbReference type="Proteomes" id="UP000821853"/>
    </source>
</evidence>
<feature type="region of interest" description="Disordered" evidence="1">
    <location>
        <begin position="21"/>
        <end position="67"/>
    </location>
</feature>
<sequence>MPQSWEHAMLYRQLLVAESREVQEQASDLAKVDDGSPPSGIAAEMPGKGPKHNNRRRRTTSRSSMSRMGAHLVLAFDCRKLSDSSAEGRHGTSTDYRQEDRLEAKPF</sequence>
<dbReference type="Proteomes" id="UP000821853">
    <property type="component" value="Chromosome 5"/>
</dbReference>
<protein>
    <submittedName>
        <fullName evidence="2">Uncharacterized protein</fullName>
    </submittedName>
</protein>
<evidence type="ECO:0000313" key="2">
    <source>
        <dbReference type="EMBL" id="KAH9374976.1"/>
    </source>
</evidence>
<accession>A0A9J6GKJ0</accession>
<proteinExistence type="predicted"/>
<evidence type="ECO:0000256" key="1">
    <source>
        <dbReference type="SAM" id="MobiDB-lite"/>
    </source>
</evidence>
<comment type="caution">
    <text evidence="2">The sequence shown here is derived from an EMBL/GenBank/DDBJ whole genome shotgun (WGS) entry which is preliminary data.</text>
</comment>
<name>A0A9J6GKJ0_HAELO</name>
<feature type="region of interest" description="Disordered" evidence="1">
    <location>
        <begin position="81"/>
        <end position="107"/>
    </location>
</feature>
<organism evidence="2 3">
    <name type="scientific">Haemaphysalis longicornis</name>
    <name type="common">Bush tick</name>
    <dbReference type="NCBI Taxonomy" id="44386"/>
    <lineage>
        <taxon>Eukaryota</taxon>
        <taxon>Metazoa</taxon>
        <taxon>Ecdysozoa</taxon>
        <taxon>Arthropoda</taxon>
        <taxon>Chelicerata</taxon>
        <taxon>Arachnida</taxon>
        <taxon>Acari</taxon>
        <taxon>Parasitiformes</taxon>
        <taxon>Ixodida</taxon>
        <taxon>Ixodoidea</taxon>
        <taxon>Ixodidae</taxon>
        <taxon>Haemaphysalinae</taxon>
        <taxon>Haemaphysalis</taxon>
    </lineage>
</organism>
<dbReference type="EMBL" id="JABSTR010000007">
    <property type="protein sequence ID" value="KAH9374976.1"/>
    <property type="molecule type" value="Genomic_DNA"/>
</dbReference>
<dbReference type="VEuPathDB" id="VectorBase:HLOH_047839"/>
<keyword evidence="3" id="KW-1185">Reference proteome</keyword>